<dbReference type="PANTHER" id="PTHR11562">
    <property type="entry name" value="CATION EFFLUX PROTEIN/ ZINC TRANSPORTER"/>
    <property type="match status" value="1"/>
</dbReference>
<name>A0ABQ6Q537_9BACT</name>
<dbReference type="Pfam" id="PF16916">
    <property type="entry name" value="ZT_dimer"/>
    <property type="match status" value="1"/>
</dbReference>
<keyword evidence="8 9" id="KW-0472">Membrane</keyword>
<evidence type="ECO:0000256" key="1">
    <source>
        <dbReference type="ARBA" id="ARBA00004141"/>
    </source>
</evidence>
<evidence type="ECO:0000256" key="4">
    <source>
        <dbReference type="ARBA" id="ARBA00022692"/>
    </source>
</evidence>
<evidence type="ECO:0000256" key="2">
    <source>
        <dbReference type="ARBA" id="ARBA00008873"/>
    </source>
</evidence>
<dbReference type="PANTHER" id="PTHR11562:SF17">
    <property type="entry name" value="RE54080P-RELATED"/>
    <property type="match status" value="1"/>
</dbReference>
<evidence type="ECO:0000259" key="11">
    <source>
        <dbReference type="Pfam" id="PF16916"/>
    </source>
</evidence>
<feature type="domain" description="Cation efflux protein transmembrane" evidence="10">
    <location>
        <begin position="15"/>
        <end position="200"/>
    </location>
</feature>
<keyword evidence="6 9" id="KW-1133">Transmembrane helix</keyword>
<keyword evidence="7" id="KW-0406">Ion transport</keyword>
<gene>
    <name evidence="12" type="ORF">Ataiwa_35720</name>
</gene>
<dbReference type="InterPro" id="IPR050681">
    <property type="entry name" value="CDF/SLC30A"/>
</dbReference>
<keyword evidence="13" id="KW-1185">Reference proteome</keyword>
<dbReference type="Proteomes" id="UP001307705">
    <property type="component" value="Unassembled WGS sequence"/>
</dbReference>
<feature type="transmembrane region" description="Helical" evidence="9">
    <location>
        <begin position="114"/>
        <end position="132"/>
    </location>
</feature>
<evidence type="ECO:0000313" key="13">
    <source>
        <dbReference type="Proteomes" id="UP001307705"/>
    </source>
</evidence>
<comment type="subcellular location">
    <subcellularLocation>
        <location evidence="1">Membrane</location>
        <topology evidence="1">Multi-pass membrane protein</topology>
    </subcellularLocation>
</comment>
<proteinExistence type="inferred from homology"/>
<evidence type="ECO:0000256" key="9">
    <source>
        <dbReference type="SAM" id="Phobius"/>
    </source>
</evidence>
<sequence>MGHHHKHSSEKNLRTAFFLNLAFTVVELIGGIWVNSVAILSDAIHDLGDSISLGTSWYLERYSKKAPSQTFSFGYRRFSLLGALINALILILGSVFVIREAILRILSPEVSDAQGMFFFALLGVAVNGYAAWKLHGGKTLNEKVITWHLLEDVLGWAAVLLVSVILIFFPNPYLDPALSLLITSYILWNVGKRLKETLFLFLQGHPLDIDQSEIEQKILQIPKVESIHHTHIWSLDGEHHVFTTHVKLHFIEEIKQIQAVKNELKEVMKQYPFEHYTIETELDGEECLLIQEEKKNPSGKLTP</sequence>
<dbReference type="NCBIfam" id="TIGR01297">
    <property type="entry name" value="CDF"/>
    <property type="match status" value="1"/>
</dbReference>
<feature type="transmembrane region" description="Helical" evidence="9">
    <location>
        <begin position="80"/>
        <end position="102"/>
    </location>
</feature>
<evidence type="ECO:0000256" key="6">
    <source>
        <dbReference type="ARBA" id="ARBA00022989"/>
    </source>
</evidence>
<evidence type="ECO:0000259" key="10">
    <source>
        <dbReference type="Pfam" id="PF01545"/>
    </source>
</evidence>
<feature type="transmembrane region" description="Helical" evidence="9">
    <location>
        <begin position="144"/>
        <end position="167"/>
    </location>
</feature>
<keyword evidence="5" id="KW-0864">Zinc transport</keyword>
<organism evidence="12 13">
    <name type="scientific">Algoriphagus taiwanensis</name>
    <dbReference type="NCBI Taxonomy" id="1445656"/>
    <lineage>
        <taxon>Bacteria</taxon>
        <taxon>Pseudomonadati</taxon>
        <taxon>Bacteroidota</taxon>
        <taxon>Cytophagia</taxon>
        <taxon>Cytophagales</taxon>
        <taxon>Cyclobacteriaceae</taxon>
        <taxon>Algoriphagus</taxon>
    </lineage>
</organism>
<dbReference type="InterPro" id="IPR027470">
    <property type="entry name" value="Cation_efflux_CTD"/>
</dbReference>
<feature type="transmembrane region" description="Helical" evidence="9">
    <location>
        <begin position="12"/>
        <end position="33"/>
    </location>
</feature>
<dbReference type="SUPFAM" id="SSF161111">
    <property type="entry name" value="Cation efflux protein transmembrane domain-like"/>
    <property type="match status" value="1"/>
</dbReference>
<comment type="caution">
    <text evidence="12">The sequence shown here is derived from an EMBL/GenBank/DDBJ whole genome shotgun (WGS) entry which is preliminary data.</text>
</comment>
<dbReference type="Gene3D" id="1.20.1510.10">
    <property type="entry name" value="Cation efflux protein transmembrane domain"/>
    <property type="match status" value="1"/>
</dbReference>
<keyword evidence="5" id="KW-0862">Zinc</keyword>
<dbReference type="Pfam" id="PF01545">
    <property type="entry name" value="Cation_efflux"/>
    <property type="match status" value="1"/>
</dbReference>
<dbReference type="RefSeq" id="WP_338230117.1">
    <property type="nucleotide sequence ID" value="NZ_BTPE01000016.1"/>
</dbReference>
<feature type="domain" description="Cation efflux protein cytoplasmic" evidence="11">
    <location>
        <begin position="208"/>
        <end position="281"/>
    </location>
</feature>
<accession>A0ABQ6Q537</accession>
<evidence type="ECO:0000256" key="5">
    <source>
        <dbReference type="ARBA" id="ARBA00022906"/>
    </source>
</evidence>
<keyword evidence="3" id="KW-0813">Transport</keyword>
<keyword evidence="4 9" id="KW-0812">Transmembrane</keyword>
<evidence type="ECO:0000313" key="12">
    <source>
        <dbReference type="EMBL" id="GMQ35299.1"/>
    </source>
</evidence>
<evidence type="ECO:0000256" key="3">
    <source>
        <dbReference type="ARBA" id="ARBA00022448"/>
    </source>
</evidence>
<evidence type="ECO:0000256" key="7">
    <source>
        <dbReference type="ARBA" id="ARBA00023065"/>
    </source>
</evidence>
<protein>
    <submittedName>
        <fullName evidence="12">Cation diffusion facilitator family transporter</fullName>
    </submittedName>
</protein>
<dbReference type="InterPro" id="IPR027469">
    <property type="entry name" value="Cation_efflux_TMD_sf"/>
</dbReference>
<reference evidence="12 13" key="1">
    <citation type="submission" date="2023-08" db="EMBL/GenBank/DDBJ databases">
        <title>Draft genome sequence of Algoriphagus taiwanensis.</title>
        <authorList>
            <person name="Takatani N."/>
            <person name="Hosokawa M."/>
            <person name="Sawabe T."/>
        </authorList>
    </citation>
    <scope>NUCLEOTIDE SEQUENCE [LARGE SCALE GENOMIC DNA]</scope>
    <source>
        <strain evidence="12 13">JCM 19755</strain>
    </source>
</reference>
<dbReference type="InterPro" id="IPR058533">
    <property type="entry name" value="Cation_efflux_TM"/>
</dbReference>
<evidence type="ECO:0000256" key="8">
    <source>
        <dbReference type="ARBA" id="ARBA00023136"/>
    </source>
</evidence>
<dbReference type="EMBL" id="BTPE01000016">
    <property type="protein sequence ID" value="GMQ35299.1"/>
    <property type="molecule type" value="Genomic_DNA"/>
</dbReference>
<dbReference type="InterPro" id="IPR002524">
    <property type="entry name" value="Cation_efflux"/>
</dbReference>
<comment type="similarity">
    <text evidence="2">Belongs to the cation diffusion facilitator (CDF) transporter (TC 2.A.4) family. SLC30A subfamily.</text>
</comment>